<feature type="domain" description="Fimbrial-type adhesion" evidence="6">
    <location>
        <begin position="30"/>
        <end position="183"/>
    </location>
</feature>
<evidence type="ECO:0000256" key="5">
    <source>
        <dbReference type="SAM" id="SignalP"/>
    </source>
</evidence>
<dbReference type="EMBL" id="JWSP02000004">
    <property type="protein sequence ID" value="PNO34603.1"/>
    <property type="molecule type" value="Genomic_DNA"/>
</dbReference>
<comment type="subcellular location">
    <subcellularLocation>
        <location evidence="1">Fimbrium</location>
    </subcellularLocation>
</comment>
<dbReference type="GO" id="GO:0043709">
    <property type="term" value="P:cell adhesion involved in single-species biofilm formation"/>
    <property type="evidence" value="ECO:0007669"/>
    <property type="project" value="TreeGrafter"/>
</dbReference>
<dbReference type="SUPFAM" id="SSF49401">
    <property type="entry name" value="Bacterial adhesins"/>
    <property type="match status" value="1"/>
</dbReference>
<accession>A0A2K0JH46</accession>
<dbReference type="Pfam" id="PF00419">
    <property type="entry name" value="Fimbrial"/>
    <property type="match status" value="1"/>
</dbReference>
<evidence type="ECO:0000256" key="3">
    <source>
        <dbReference type="ARBA" id="ARBA00022729"/>
    </source>
</evidence>
<feature type="signal peptide" evidence="5">
    <location>
        <begin position="1"/>
        <end position="24"/>
    </location>
</feature>
<keyword evidence="3 5" id="KW-0732">Signal</keyword>
<protein>
    <submittedName>
        <fullName evidence="7">Fimbrial protein</fullName>
    </submittedName>
</protein>
<dbReference type="GO" id="GO:0009289">
    <property type="term" value="C:pilus"/>
    <property type="evidence" value="ECO:0007669"/>
    <property type="project" value="UniProtKB-SubCell"/>
</dbReference>
<sequence length="184" mass="19193">MKRKITAAIAVFFTTISIASSVFAHDGTVNFTGKIIEAGCKIDGSVTTDKDVELGEISRTAFTTSGDTAATTPFSLVLTECPASLLGKSVNVKYEGTPDNINNDYLQLTGYGDSGVAKGVAIELLNADLSSLPLGTESNAVNIQGTEDAPAETNLNFFARYVSTEASVTAGTANATVNFTLTYN</sequence>
<dbReference type="STRING" id="523831.SEHO0A_01091"/>
<evidence type="ECO:0000256" key="4">
    <source>
        <dbReference type="ARBA" id="ARBA00023263"/>
    </source>
</evidence>
<dbReference type="InterPro" id="IPR000259">
    <property type="entry name" value="Adhesion_dom_fimbrial"/>
</dbReference>
<organism evidence="7 8">
    <name type="scientific">Salmonella enterica subsp. houtenae serovar 50:g,z51:-</name>
    <dbReference type="NCBI Taxonomy" id="1173947"/>
    <lineage>
        <taxon>Bacteria</taxon>
        <taxon>Pseudomonadati</taxon>
        <taxon>Pseudomonadota</taxon>
        <taxon>Gammaproteobacteria</taxon>
        <taxon>Enterobacterales</taxon>
        <taxon>Enterobacteriaceae</taxon>
        <taxon>Salmonella</taxon>
    </lineage>
</organism>
<evidence type="ECO:0000256" key="2">
    <source>
        <dbReference type="ARBA" id="ARBA00006671"/>
    </source>
</evidence>
<dbReference type="Gene3D" id="2.60.40.1090">
    <property type="entry name" value="Fimbrial-type adhesion domain"/>
    <property type="match status" value="1"/>
</dbReference>
<dbReference type="PANTHER" id="PTHR33420">
    <property type="entry name" value="FIMBRIAL SUBUNIT ELFA-RELATED"/>
    <property type="match status" value="1"/>
</dbReference>
<name>A0A2K0JH46_SALHO</name>
<evidence type="ECO:0000313" key="8">
    <source>
        <dbReference type="Proteomes" id="UP000236163"/>
    </source>
</evidence>
<evidence type="ECO:0000259" key="6">
    <source>
        <dbReference type="Pfam" id="PF00419"/>
    </source>
</evidence>
<proteinExistence type="inferred from homology"/>
<evidence type="ECO:0000313" key="7">
    <source>
        <dbReference type="EMBL" id="PNO34603.1"/>
    </source>
</evidence>
<evidence type="ECO:0000256" key="1">
    <source>
        <dbReference type="ARBA" id="ARBA00004561"/>
    </source>
</evidence>
<gene>
    <name evidence="7" type="ORF">RK55_016380</name>
</gene>
<dbReference type="InterPro" id="IPR050263">
    <property type="entry name" value="Bact_Fimbrial_Adh_Pro"/>
</dbReference>
<comment type="similarity">
    <text evidence="2">Belongs to the fimbrial protein family.</text>
</comment>
<keyword evidence="4" id="KW-0281">Fimbrium</keyword>
<comment type="caution">
    <text evidence="7">The sequence shown here is derived from an EMBL/GenBank/DDBJ whole genome shotgun (WGS) entry which is preliminary data.</text>
</comment>
<dbReference type="InterPro" id="IPR008966">
    <property type="entry name" value="Adhesion_dom_sf"/>
</dbReference>
<dbReference type="AlphaFoldDB" id="A0A2K0JH46"/>
<feature type="chain" id="PRO_5030049885" evidence="5">
    <location>
        <begin position="25"/>
        <end position="184"/>
    </location>
</feature>
<dbReference type="Proteomes" id="UP000236163">
    <property type="component" value="Unassembled WGS sequence"/>
</dbReference>
<reference evidence="8" key="1">
    <citation type="submission" date="2017-12" db="EMBL/GenBank/DDBJ databases">
        <title>FDA dAtabase for Regulatory Grade micrObial Sequences (FDA-ARGOS): Supporting development and validation of Infectious Disease Dx tests.</title>
        <authorList>
            <person name="Sichtig H."/>
            <person name="Tallon L."/>
            <person name="Sadzewicz L."/>
            <person name="Sengamalay N."/>
            <person name="Nagaraj S."/>
            <person name="Vavikolanu K."/>
            <person name="Aluvathingal J."/>
            <person name="Nadendla S."/>
            <person name="Pirone D.C."/>
            <person name="Hoffman M."/>
            <person name="Muruvanda T."/>
            <person name="Allard M."/>
            <person name="Evans P."/>
        </authorList>
    </citation>
    <scope>NUCLEOTIDE SEQUENCE [LARGE SCALE GENOMIC DNA]</scope>
    <source>
        <strain evidence="8">FDAARGOS_55</strain>
    </source>
</reference>
<dbReference type="InterPro" id="IPR036937">
    <property type="entry name" value="Adhesion_dom_fimbrial_sf"/>
</dbReference>
<dbReference type="PANTHER" id="PTHR33420:SF3">
    <property type="entry name" value="FIMBRIAL SUBUNIT ELFA"/>
    <property type="match status" value="1"/>
</dbReference>